<evidence type="ECO:0000256" key="8">
    <source>
        <dbReference type="ARBA" id="ARBA00022741"/>
    </source>
</evidence>
<feature type="binding site" evidence="14">
    <location>
        <position position="282"/>
    </location>
    <ligand>
        <name>GTP</name>
        <dbReference type="ChEBI" id="CHEBI:37565"/>
    </ligand>
</feature>
<feature type="binding site" evidence="14">
    <location>
        <position position="266"/>
    </location>
    <ligand>
        <name>Zn(2+)</name>
        <dbReference type="ChEBI" id="CHEBI:29105"/>
        <note>catalytic</note>
    </ligand>
</feature>
<reference evidence="16" key="1">
    <citation type="submission" date="2022-01" db="EMBL/GenBank/DDBJ databases">
        <title>Collection of gut derived symbiotic bacterial strains cultured from healthy donors.</title>
        <authorList>
            <person name="Lin H."/>
            <person name="Kohout C."/>
            <person name="Waligurski E."/>
            <person name="Pamer E.G."/>
        </authorList>
    </citation>
    <scope>NUCLEOTIDE SEQUENCE</scope>
    <source>
        <strain evidence="16">DFI.7.46</strain>
    </source>
</reference>
<dbReference type="SUPFAM" id="SSF142695">
    <property type="entry name" value="RibA-like"/>
    <property type="match status" value="1"/>
</dbReference>
<keyword evidence="8 14" id="KW-0547">Nucleotide-binding</keyword>
<evidence type="ECO:0000313" key="16">
    <source>
        <dbReference type="EMBL" id="MCG4616975.1"/>
    </source>
</evidence>
<dbReference type="SUPFAM" id="SSF55821">
    <property type="entry name" value="YrdC/RibB"/>
    <property type="match status" value="1"/>
</dbReference>
<evidence type="ECO:0000256" key="9">
    <source>
        <dbReference type="ARBA" id="ARBA00022801"/>
    </source>
</evidence>
<comment type="similarity">
    <text evidence="5">In the N-terminal section; belongs to the DHBP synthase family.</text>
</comment>
<comment type="function">
    <text evidence="12 14">Catalyzes the conversion of GTP to 2,5-diamino-6-ribosylamino-4(3H)-pyrimidinone 5'-phosphate (DARP), formate and pyrophosphate.</text>
</comment>
<dbReference type="Proteomes" id="UP001200537">
    <property type="component" value="Unassembled WGS sequence"/>
</dbReference>
<comment type="cofactor">
    <cofactor evidence="14">
        <name>Zn(2+)</name>
        <dbReference type="ChEBI" id="CHEBI:29105"/>
    </cofactor>
    <text evidence="14">Binds 1 zinc ion per subunit.</text>
</comment>
<comment type="catalytic activity">
    <reaction evidence="1">
        <text>D-ribulose 5-phosphate = (2S)-2-hydroxy-3-oxobutyl phosphate + formate + H(+)</text>
        <dbReference type="Rhea" id="RHEA:18457"/>
        <dbReference type="ChEBI" id="CHEBI:15378"/>
        <dbReference type="ChEBI" id="CHEBI:15740"/>
        <dbReference type="ChEBI" id="CHEBI:58121"/>
        <dbReference type="ChEBI" id="CHEBI:58830"/>
        <dbReference type="EC" id="4.1.99.12"/>
    </reaction>
</comment>
<dbReference type="GO" id="GO:0008270">
    <property type="term" value="F:zinc ion binding"/>
    <property type="evidence" value="ECO:0007669"/>
    <property type="project" value="UniProtKB-UniRule"/>
</dbReference>
<dbReference type="InterPro" id="IPR036144">
    <property type="entry name" value="RibA-like_sf"/>
</dbReference>
<keyword evidence="7 14" id="KW-0479">Metal-binding</keyword>
<feature type="active site" description="Nucleophile" evidence="14">
    <location>
        <position position="340"/>
    </location>
</feature>
<dbReference type="NCBIfam" id="TIGR00506">
    <property type="entry name" value="ribB"/>
    <property type="match status" value="1"/>
</dbReference>
<dbReference type="Gene3D" id="3.40.50.10990">
    <property type="entry name" value="GTP cyclohydrolase II"/>
    <property type="match status" value="1"/>
</dbReference>
<comment type="pathway">
    <text evidence="4">Cofactor biosynthesis; riboflavin biosynthesis; 2-hydroxy-3-oxobutyl phosphate from D-ribulose 5-phosphate: step 1/1.</text>
</comment>
<evidence type="ECO:0000256" key="5">
    <source>
        <dbReference type="ARBA" id="ARBA00005520"/>
    </source>
</evidence>
<dbReference type="FunFam" id="3.40.50.10990:FF:000001">
    <property type="entry name" value="Riboflavin biosynthesis protein RibBA"/>
    <property type="match status" value="1"/>
</dbReference>
<dbReference type="Pfam" id="PF00925">
    <property type="entry name" value="GTP_cyclohydro2"/>
    <property type="match status" value="1"/>
</dbReference>
<dbReference type="RefSeq" id="WP_238127399.1">
    <property type="nucleotide sequence ID" value="NZ_JAKNHJ010000001.1"/>
</dbReference>
<proteinExistence type="inferred from homology"/>
<evidence type="ECO:0000259" key="15">
    <source>
        <dbReference type="Pfam" id="PF00925"/>
    </source>
</evidence>
<dbReference type="InterPro" id="IPR000926">
    <property type="entry name" value="RibA"/>
</dbReference>
<feature type="active site" description="Proton acceptor" evidence="14">
    <location>
        <position position="338"/>
    </location>
</feature>
<comment type="catalytic activity">
    <reaction evidence="13 14">
        <text>GTP + 4 H2O = 2,5-diamino-6-hydroxy-4-(5-phosphoribosylamino)-pyrimidine + formate + 2 phosphate + 3 H(+)</text>
        <dbReference type="Rhea" id="RHEA:23704"/>
        <dbReference type="ChEBI" id="CHEBI:15377"/>
        <dbReference type="ChEBI" id="CHEBI:15378"/>
        <dbReference type="ChEBI" id="CHEBI:15740"/>
        <dbReference type="ChEBI" id="CHEBI:37565"/>
        <dbReference type="ChEBI" id="CHEBI:43474"/>
        <dbReference type="ChEBI" id="CHEBI:58614"/>
        <dbReference type="EC" id="3.5.4.25"/>
    </reaction>
</comment>
<feature type="binding site" evidence="14">
    <location>
        <position position="277"/>
    </location>
    <ligand>
        <name>Zn(2+)</name>
        <dbReference type="ChEBI" id="CHEBI:29105"/>
        <note>catalytic</note>
    </ligand>
</feature>
<sequence>MSDLAKLFERVSAALRAGKPVLVADSKDRENEVDAIVSAQTVTSEWMGWMVRYTSGYICAPMPAERADLLGLPIQWPANQDQLRTCYTVSCDAARGVTTGISAADRRTTLRALANPQASSEDLVRPGHILPLRARSGGIFTRAGHTEAAVDLMELADLSPVAAIGEMVHDDGSMARYRDCPAIAEKFDLELITIAELKEFLSQEKPQVESDKITRVTEIASAKLPTQFGDFTVRAYQDSELGTVHMALISEKTAESTALVRIHSECLTGEAFGSLRCDCGPQLQQAMRQVAAEGGAIIYLRGQEGRGIGLSEKIKAYALQDQGRDTAQANLDLGWPVDLREYGAAAAILRDLQLLNIRLLTNNPQKALLSQDGIEVEETVPLEVGIDPHNIEYLRTKQRLGHTFHNLDNFVAKE</sequence>
<keyword evidence="6 14" id="KW-0686">Riboflavin biosynthesis</keyword>
<evidence type="ECO:0000313" key="17">
    <source>
        <dbReference type="Proteomes" id="UP001200537"/>
    </source>
</evidence>
<evidence type="ECO:0000256" key="7">
    <source>
        <dbReference type="ARBA" id="ARBA00022723"/>
    </source>
</evidence>
<accession>A0AAJ1EWZ1</accession>
<dbReference type="CDD" id="cd00641">
    <property type="entry name" value="GTP_cyclohydro2"/>
    <property type="match status" value="1"/>
</dbReference>
<dbReference type="EC" id="3.5.4.25" evidence="14"/>
<organism evidence="16 17">
    <name type="scientific">Varibaculum cambriense</name>
    <dbReference type="NCBI Taxonomy" id="184870"/>
    <lineage>
        <taxon>Bacteria</taxon>
        <taxon>Bacillati</taxon>
        <taxon>Actinomycetota</taxon>
        <taxon>Actinomycetes</taxon>
        <taxon>Actinomycetales</taxon>
        <taxon>Actinomycetaceae</taxon>
        <taxon>Varibaculum</taxon>
    </lineage>
</organism>
<dbReference type="NCBIfam" id="TIGR00505">
    <property type="entry name" value="ribA"/>
    <property type="match status" value="1"/>
</dbReference>
<dbReference type="PANTHER" id="PTHR21327:SF18">
    <property type="entry name" value="3,4-DIHYDROXY-2-BUTANONE 4-PHOSPHATE SYNTHASE"/>
    <property type="match status" value="1"/>
</dbReference>
<dbReference type="HAMAP" id="MF_00179">
    <property type="entry name" value="RibA"/>
    <property type="match status" value="1"/>
</dbReference>
<keyword evidence="9 14" id="KW-0378">Hydrolase</keyword>
<evidence type="ECO:0000256" key="6">
    <source>
        <dbReference type="ARBA" id="ARBA00022619"/>
    </source>
</evidence>
<dbReference type="Gene3D" id="3.90.870.10">
    <property type="entry name" value="DHBP synthase"/>
    <property type="match status" value="1"/>
</dbReference>
<comment type="function">
    <text evidence="2">Catalyzes the conversion of D-ribulose 5-phosphate to formate and 3,4-dihydroxy-2-butanone 4-phosphate.</text>
</comment>
<feature type="binding site" evidence="14">
    <location>
        <begin position="304"/>
        <end position="306"/>
    </location>
    <ligand>
        <name>GTP</name>
        <dbReference type="ChEBI" id="CHEBI:37565"/>
    </ligand>
</feature>
<dbReference type="GO" id="GO:0008686">
    <property type="term" value="F:3,4-dihydroxy-2-butanone-4-phosphate synthase activity"/>
    <property type="evidence" value="ECO:0007669"/>
    <property type="project" value="UniProtKB-EC"/>
</dbReference>
<protein>
    <recommendedName>
        <fullName evidence="14">GTP cyclohydrolase-2</fullName>
        <ecNumber evidence="14">3.5.4.25</ecNumber>
    </recommendedName>
    <alternativeName>
        <fullName evidence="14">GTP cyclohydrolase II</fullName>
    </alternativeName>
</protein>
<keyword evidence="11 14" id="KW-0342">GTP-binding</keyword>
<dbReference type="InterPro" id="IPR000422">
    <property type="entry name" value="DHBP_synthase_RibB"/>
</dbReference>
<dbReference type="PIRSF" id="PIRSF001259">
    <property type="entry name" value="RibA"/>
    <property type="match status" value="1"/>
</dbReference>
<dbReference type="PANTHER" id="PTHR21327">
    <property type="entry name" value="GTP CYCLOHYDROLASE II-RELATED"/>
    <property type="match status" value="1"/>
</dbReference>
<comment type="pathway">
    <text evidence="3 14">Cofactor biosynthesis; riboflavin biosynthesis; 5-amino-6-(D-ribitylamino)uracil from GTP: step 1/4.</text>
</comment>
<feature type="domain" description="GTP cyclohydrolase II" evidence="15">
    <location>
        <begin position="219"/>
        <end position="381"/>
    </location>
</feature>
<dbReference type="GO" id="GO:0005525">
    <property type="term" value="F:GTP binding"/>
    <property type="evidence" value="ECO:0007669"/>
    <property type="project" value="UniProtKB-KW"/>
</dbReference>
<evidence type="ECO:0000256" key="3">
    <source>
        <dbReference type="ARBA" id="ARBA00004853"/>
    </source>
</evidence>
<dbReference type="GO" id="GO:0005829">
    <property type="term" value="C:cytosol"/>
    <property type="evidence" value="ECO:0007669"/>
    <property type="project" value="TreeGrafter"/>
</dbReference>
<evidence type="ECO:0000256" key="2">
    <source>
        <dbReference type="ARBA" id="ARBA00002284"/>
    </source>
</evidence>
<feature type="binding site" evidence="14">
    <location>
        <position position="326"/>
    </location>
    <ligand>
        <name>GTP</name>
        <dbReference type="ChEBI" id="CHEBI:37565"/>
    </ligand>
</feature>
<evidence type="ECO:0000256" key="4">
    <source>
        <dbReference type="ARBA" id="ARBA00004904"/>
    </source>
</evidence>
<evidence type="ECO:0000256" key="1">
    <source>
        <dbReference type="ARBA" id="ARBA00000141"/>
    </source>
</evidence>
<evidence type="ECO:0000256" key="10">
    <source>
        <dbReference type="ARBA" id="ARBA00022833"/>
    </source>
</evidence>
<dbReference type="EMBL" id="JAKNHJ010000001">
    <property type="protein sequence ID" value="MCG4616975.1"/>
    <property type="molecule type" value="Genomic_DNA"/>
</dbReference>
<evidence type="ECO:0000256" key="11">
    <source>
        <dbReference type="ARBA" id="ARBA00023134"/>
    </source>
</evidence>
<dbReference type="AlphaFoldDB" id="A0AAJ1EWZ1"/>
<feature type="binding site" evidence="14">
    <location>
        <position position="366"/>
    </location>
    <ligand>
        <name>GTP</name>
        <dbReference type="ChEBI" id="CHEBI:37565"/>
    </ligand>
</feature>
<gene>
    <name evidence="14 16" type="primary">ribA</name>
    <name evidence="16" type="ORF">L0M99_00495</name>
</gene>
<dbReference type="NCBIfam" id="NF001591">
    <property type="entry name" value="PRK00393.1"/>
    <property type="match status" value="1"/>
</dbReference>
<feature type="binding site" evidence="14">
    <location>
        <begin position="261"/>
        <end position="265"/>
    </location>
    <ligand>
        <name>GTP</name>
        <dbReference type="ChEBI" id="CHEBI:37565"/>
    </ligand>
</feature>
<evidence type="ECO:0000256" key="12">
    <source>
        <dbReference type="ARBA" id="ARBA00043932"/>
    </source>
</evidence>
<dbReference type="InterPro" id="IPR032677">
    <property type="entry name" value="GTP_cyclohydro_II"/>
</dbReference>
<name>A0AAJ1EWZ1_9ACTO</name>
<dbReference type="InterPro" id="IPR017945">
    <property type="entry name" value="DHBP_synth_RibB-like_a/b_dom"/>
</dbReference>
<dbReference type="GO" id="GO:0003935">
    <property type="term" value="F:GTP cyclohydrolase II activity"/>
    <property type="evidence" value="ECO:0007669"/>
    <property type="project" value="UniProtKB-UniRule"/>
</dbReference>
<comment type="similarity">
    <text evidence="14">Belongs to the GTP cyclohydrolase II family.</text>
</comment>
<evidence type="ECO:0000256" key="13">
    <source>
        <dbReference type="ARBA" id="ARBA00049295"/>
    </source>
</evidence>
<dbReference type="Pfam" id="PF00926">
    <property type="entry name" value="DHBP_synthase"/>
    <property type="match status" value="1"/>
</dbReference>
<feature type="binding site" evidence="14">
    <location>
        <position position="279"/>
    </location>
    <ligand>
        <name>Zn(2+)</name>
        <dbReference type="ChEBI" id="CHEBI:29105"/>
        <note>catalytic</note>
    </ligand>
</feature>
<evidence type="ECO:0000256" key="14">
    <source>
        <dbReference type="HAMAP-Rule" id="MF_00179"/>
    </source>
</evidence>
<dbReference type="GO" id="GO:0009231">
    <property type="term" value="P:riboflavin biosynthetic process"/>
    <property type="evidence" value="ECO:0007669"/>
    <property type="project" value="UniProtKB-UniRule"/>
</dbReference>
<comment type="caution">
    <text evidence="16">The sequence shown here is derived from an EMBL/GenBank/DDBJ whole genome shotgun (WGS) entry which is preliminary data.</text>
</comment>
<keyword evidence="10 14" id="KW-0862">Zinc</keyword>
<feature type="binding site" evidence="14">
    <location>
        <position position="361"/>
    </location>
    <ligand>
        <name>GTP</name>
        <dbReference type="ChEBI" id="CHEBI:37565"/>
    </ligand>
</feature>